<sequence>MAHGRKRIRNMVAGPYYAATFFSRLDPSASSSGTASAQEHVPESQSQGRSRQTTLAPYVPLTQYVPPAPYEPAPYYPQTDRFRHHQGKLPAHASEVVSYTVPCLEDLFQVICGDESPKEQCWRLEVEGRVLRDGTKPIYVIDDVWKGLKVYWNLPKSVRRSLKCSAARLTSDAEGNLPIPYTSEQTPHAGRRDLQIAAQEGAPSALS</sequence>
<feature type="region of interest" description="Disordered" evidence="1">
    <location>
        <begin position="28"/>
        <end position="52"/>
    </location>
</feature>
<protein>
    <submittedName>
        <fullName evidence="2">Uncharacterized protein</fullName>
    </submittedName>
</protein>
<comment type="caution">
    <text evidence="2">The sequence shown here is derived from an EMBL/GenBank/DDBJ whole genome shotgun (WGS) entry which is preliminary data.</text>
</comment>
<organism evidence="2">
    <name type="scientific">Brassica cretica</name>
    <name type="common">Mustard</name>
    <dbReference type="NCBI Taxonomy" id="69181"/>
    <lineage>
        <taxon>Eukaryota</taxon>
        <taxon>Viridiplantae</taxon>
        <taxon>Streptophyta</taxon>
        <taxon>Embryophyta</taxon>
        <taxon>Tracheophyta</taxon>
        <taxon>Spermatophyta</taxon>
        <taxon>Magnoliopsida</taxon>
        <taxon>eudicotyledons</taxon>
        <taxon>Gunneridae</taxon>
        <taxon>Pentapetalae</taxon>
        <taxon>rosids</taxon>
        <taxon>malvids</taxon>
        <taxon>Brassicales</taxon>
        <taxon>Brassicaceae</taxon>
        <taxon>Brassiceae</taxon>
        <taxon>Brassica</taxon>
    </lineage>
</organism>
<gene>
    <name evidence="2" type="ORF">F2Q70_00004655</name>
</gene>
<evidence type="ECO:0000313" key="2">
    <source>
        <dbReference type="EMBL" id="KAF2575172.1"/>
    </source>
</evidence>
<proteinExistence type="predicted"/>
<dbReference type="AlphaFoldDB" id="A0A8S9J0W4"/>
<evidence type="ECO:0000256" key="1">
    <source>
        <dbReference type="SAM" id="MobiDB-lite"/>
    </source>
</evidence>
<name>A0A8S9J0W4_BRACR</name>
<dbReference type="EMBL" id="QGKY02001015">
    <property type="protein sequence ID" value="KAF2575172.1"/>
    <property type="molecule type" value="Genomic_DNA"/>
</dbReference>
<reference evidence="2" key="1">
    <citation type="submission" date="2019-12" db="EMBL/GenBank/DDBJ databases">
        <title>Genome sequencing and annotation of Brassica cretica.</title>
        <authorList>
            <person name="Studholme D.J."/>
            <person name="Sarris P.F."/>
        </authorList>
    </citation>
    <scope>NUCLEOTIDE SEQUENCE</scope>
    <source>
        <strain evidence="2">PFS-102/07</strain>
        <tissue evidence="2">Leaf</tissue>
    </source>
</reference>
<accession>A0A8S9J0W4</accession>